<keyword evidence="4" id="KW-1185">Reference proteome</keyword>
<evidence type="ECO:0000313" key="4">
    <source>
        <dbReference type="Proteomes" id="UP000784294"/>
    </source>
</evidence>
<dbReference type="EMBL" id="CAAALY010019278">
    <property type="protein sequence ID" value="VEL13888.1"/>
    <property type="molecule type" value="Genomic_DNA"/>
</dbReference>
<name>A0A3S5A3C1_9PLAT</name>
<protein>
    <submittedName>
        <fullName evidence="3">Uncharacterized protein</fullName>
    </submittedName>
</protein>
<gene>
    <name evidence="3" type="ORF">PXEA_LOCUS7328</name>
</gene>
<proteinExistence type="predicted"/>
<evidence type="ECO:0000256" key="1">
    <source>
        <dbReference type="SAM" id="MobiDB-lite"/>
    </source>
</evidence>
<dbReference type="Proteomes" id="UP000784294">
    <property type="component" value="Unassembled WGS sequence"/>
</dbReference>
<feature type="region of interest" description="Disordered" evidence="1">
    <location>
        <begin position="131"/>
        <end position="150"/>
    </location>
</feature>
<dbReference type="AlphaFoldDB" id="A0A3S5A3C1"/>
<organism evidence="3 4">
    <name type="scientific">Protopolystoma xenopodis</name>
    <dbReference type="NCBI Taxonomy" id="117903"/>
    <lineage>
        <taxon>Eukaryota</taxon>
        <taxon>Metazoa</taxon>
        <taxon>Spiralia</taxon>
        <taxon>Lophotrochozoa</taxon>
        <taxon>Platyhelminthes</taxon>
        <taxon>Monogenea</taxon>
        <taxon>Polyopisthocotylea</taxon>
        <taxon>Polystomatidea</taxon>
        <taxon>Polystomatidae</taxon>
        <taxon>Protopolystoma</taxon>
    </lineage>
</organism>
<evidence type="ECO:0000256" key="2">
    <source>
        <dbReference type="SAM" id="SignalP"/>
    </source>
</evidence>
<keyword evidence="2" id="KW-0732">Signal</keyword>
<feature type="signal peptide" evidence="2">
    <location>
        <begin position="1"/>
        <end position="17"/>
    </location>
</feature>
<comment type="caution">
    <text evidence="3">The sequence shown here is derived from an EMBL/GenBank/DDBJ whole genome shotgun (WGS) entry which is preliminary data.</text>
</comment>
<accession>A0A3S5A3C1</accession>
<evidence type="ECO:0000313" key="3">
    <source>
        <dbReference type="EMBL" id="VEL13888.1"/>
    </source>
</evidence>
<reference evidence="3" key="1">
    <citation type="submission" date="2018-11" db="EMBL/GenBank/DDBJ databases">
        <authorList>
            <consortium name="Pathogen Informatics"/>
        </authorList>
    </citation>
    <scope>NUCLEOTIDE SEQUENCE</scope>
</reference>
<sequence length="190" mass="20669">MVGISALLGCIVRGLMGLAGDCEPAKSHILFLHIISSPTGSWEWLYALYESPQRHICCVVYDGCSRPWPKKQPPLGQANPTVVLTQASAALTMMMGMMIMTPIHACPKGFQVDTKHQTWYQVLRLRLAGIPSTPTPKAGRGQPGSSALLHRPGVDGRPHPTMRDHPSLASLNEPRHGCCPCRGPGGWFRV</sequence>
<feature type="chain" id="PRO_5018526959" evidence="2">
    <location>
        <begin position="18"/>
        <end position="190"/>
    </location>
</feature>